<reference evidence="2 3" key="1">
    <citation type="submission" date="2021-06" db="EMBL/GenBank/DDBJ databases">
        <authorList>
            <person name="Kallberg Y."/>
            <person name="Tangrot J."/>
            <person name="Rosling A."/>
        </authorList>
    </citation>
    <scope>NUCLEOTIDE SEQUENCE [LARGE SCALE GENOMIC DNA]</scope>
    <source>
        <strain evidence="2 3">120-4 pot B 10/14</strain>
    </source>
</reference>
<evidence type="ECO:0000259" key="1">
    <source>
        <dbReference type="Pfam" id="PF05699"/>
    </source>
</evidence>
<sequence length="183" mass="21151">WFNIDSSYLLCELELYNQQKYPFVEKTFNQFKGDIVLWWSHNSGAAPELSRISCQLFGICVTTASVERLFSTMGFLHSPLRCNLKVTTASTSSVLSEQEQLPEKTDDGGIYEDITLEGNWDVTINEWEELLINEEPEEEQDNLDEDEIDFLNIDIETHPAENQTVKWKLSELFVPNLPFSFDN</sequence>
<dbReference type="SUPFAM" id="SSF53098">
    <property type="entry name" value="Ribonuclease H-like"/>
    <property type="match status" value="1"/>
</dbReference>
<protein>
    <submittedName>
        <fullName evidence="2">27134_t:CDS:1</fullName>
    </submittedName>
</protein>
<dbReference type="EMBL" id="CAJVQB010044898">
    <property type="protein sequence ID" value="CAG8832195.1"/>
    <property type="molecule type" value="Genomic_DNA"/>
</dbReference>
<gene>
    <name evidence="2" type="ORF">GMARGA_LOCUS30948</name>
</gene>
<dbReference type="InterPro" id="IPR012337">
    <property type="entry name" value="RNaseH-like_sf"/>
</dbReference>
<dbReference type="InterPro" id="IPR008906">
    <property type="entry name" value="HATC_C_dom"/>
</dbReference>
<evidence type="ECO:0000313" key="3">
    <source>
        <dbReference type="Proteomes" id="UP000789901"/>
    </source>
</evidence>
<dbReference type="Proteomes" id="UP000789901">
    <property type="component" value="Unassembled WGS sequence"/>
</dbReference>
<feature type="non-terminal residue" evidence="2">
    <location>
        <position position="1"/>
    </location>
</feature>
<name>A0ABN7WH30_GIGMA</name>
<accession>A0ABN7WH30</accession>
<dbReference type="Pfam" id="PF05699">
    <property type="entry name" value="Dimer_Tnp_hAT"/>
    <property type="match status" value="1"/>
</dbReference>
<feature type="domain" description="HAT C-terminal dimerisation" evidence="1">
    <location>
        <begin position="28"/>
        <end position="85"/>
    </location>
</feature>
<comment type="caution">
    <text evidence="2">The sequence shown here is derived from an EMBL/GenBank/DDBJ whole genome shotgun (WGS) entry which is preliminary data.</text>
</comment>
<keyword evidence="3" id="KW-1185">Reference proteome</keyword>
<evidence type="ECO:0000313" key="2">
    <source>
        <dbReference type="EMBL" id="CAG8832195.1"/>
    </source>
</evidence>
<organism evidence="2 3">
    <name type="scientific">Gigaspora margarita</name>
    <dbReference type="NCBI Taxonomy" id="4874"/>
    <lineage>
        <taxon>Eukaryota</taxon>
        <taxon>Fungi</taxon>
        <taxon>Fungi incertae sedis</taxon>
        <taxon>Mucoromycota</taxon>
        <taxon>Glomeromycotina</taxon>
        <taxon>Glomeromycetes</taxon>
        <taxon>Diversisporales</taxon>
        <taxon>Gigasporaceae</taxon>
        <taxon>Gigaspora</taxon>
    </lineage>
</organism>
<proteinExistence type="predicted"/>